<dbReference type="PATRIC" id="fig|707241.3.peg.2532"/>
<dbReference type="KEGG" id="smx:SM11_chr2425"/>
<dbReference type="AlphaFoldDB" id="F7X493"/>
<dbReference type="HOGENOM" id="CLU_2182202_0_0_5"/>
<evidence type="ECO:0000313" key="3">
    <source>
        <dbReference type="Proteomes" id="UP000009045"/>
    </source>
</evidence>
<name>F7X493_SINMM</name>
<proteinExistence type="predicted"/>
<dbReference type="EMBL" id="CP001830">
    <property type="protein sequence ID" value="AEH79679.1"/>
    <property type="molecule type" value="Genomic_DNA"/>
</dbReference>
<evidence type="ECO:0000313" key="2">
    <source>
        <dbReference type="EMBL" id="AEH79679.1"/>
    </source>
</evidence>
<accession>F7X493</accession>
<organism evidence="2 3">
    <name type="scientific">Sinorhizobium meliloti (strain SM11)</name>
    <dbReference type="NCBI Taxonomy" id="707241"/>
    <lineage>
        <taxon>Bacteria</taxon>
        <taxon>Pseudomonadati</taxon>
        <taxon>Pseudomonadota</taxon>
        <taxon>Alphaproteobacteria</taxon>
        <taxon>Hyphomicrobiales</taxon>
        <taxon>Rhizobiaceae</taxon>
        <taxon>Sinorhizobium/Ensifer group</taxon>
        <taxon>Sinorhizobium</taxon>
    </lineage>
</organism>
<evidence type="ECO:0000256" key="1">
    <source>
        <dbReference type="SAM" id="MobiDB-lite"/>
    </source>
</evidence>
<gene>
    <name evidence="2" type="ordered locus">SM11_chr2425</name>
</gene>
<protein>
    <submittedName>
        <fullName evidence="2">Uncharacterized protein</fullName>
    </submittedName>
</protein>
<reference evidence="2 3" key="1">
    <citation type="journal article" date="2011" name="J. Biotechnol.">
        <title>The complete genome sequence of the dominant Sinorhizobium meliloti field isolate SM11 extends the S. meliloti pan-genome.</title>
        <authorList>
            <person name="Schneiker-Bekel S."/>
            <person name="Wibberg D."/>
            <person name="Bekel T."/>
            <person name="Blom J."/>
            <person name="Linke B."/>
            <person name="Neuweger H."/>
            <person name="Stiens M."/>
            <person name="Vorholter F.J."/>
            <person name="Weidner S."/>
            <person name="Goesmann A."/>
            <person name="Puhler A."/>
            <person name="Schluter A."/>
        </authorList>
    </citation>
    <scope>NUCLEOTIDE SEQUENCE [LARGE SCALE GENOMIC DNA]</scope>
    <source>
        <strain evidence="2 3">SM11</strain>
    </source>
</reference>
<sequence length="109" mass="11864">MGRLMSTHTPGPWTVEPPSEQTPHIWVNAPKSSGVAKIETCNYDDGQGERLIDEDFANARLISAAPDLLDALIMVRDADEDCRQDGLPTIPAPARAKIDRAIAKAEVRS</sequence>
<dbReference type="Proteomes" id="UP000009045">
    <property type="component" value="Chromosome"/>
</dbReference>
<feature type="region of interest" description="Disordered" evidence="1">
    <location>
        <begin position="1"/>
        <end position="23"/>
    </location>
</feature>